<reference evidence="1 2" key="1">
    <citation type="submission" date="2020-03" db="EMBL/GenBank/DDBJ databases">
        <title>Spirochaetal bacteria isolated from arthropods constitute a novel genus Entomospira genus novum within the order Spirochaetales.</title>
        <authorList>
            <person name="Grana-Miraglia L."/>
            <person name="Sikutova S."/>
            <person name="Fingerle V."/>
            <person name="Sing A."/>
            <person name="Castillo-Ramirez S."/>
            <person name="Margos G."/>
            <person name="Rudolf I."/>
        </authorList>
    </citation>
    <scope>NUCLEOTIDE SEQUENCE [LARGE SCALE GENOMIC DNA]</scope>
    <source>
        <strain evidence="1 2">BR193</strain>
    </source>
</reference>
<name>A0A968G9J7_9SPIO</name>
<dbReference type="Gene3D" id="2.180.10.10">
    <property type="entry name" value="RHS repeat-associated core"/>
    <property type="match status" value="1"/>
</dbReference>
<comment type="caution">
    <text evidence="1">The sequence shown here is derived from an EMBL/GenBank/DDBJ whole genome shotgun (WGS) entry which is preliminary data.</text>
</comment>
<dbReference type="Proteomes" id="UP000711995">
    <property type="component" value="Unassembled WGS sequence"/>
</dbReference>
<evidence type="ECO:0000313" key="1">
    <source>
        <dbReference type="EMBL" id="NIZ41037.1"/>
    </source>
</evidence>
<proteinExistence type="predicted"/>
<protein>
    <recommendedName>
        <fullName evidence="3">RHS repeat-associated core domain-containing protein</fullName>
    </recommendedName>
</protein>
<evidence type="ECO:0000313" key="2">
    <source>
        <dbReference type="Proteomes" id="UP000711995"/>
    </source>
</evidence>
<accession>A0A968G9J7</accession>
<organism evidence="1 2">
    <name type="scientific">Entomospira entomophila</name>
    <dbReference type="NCBI Taxonomy" id="2719988"/>
    <lineage>
        <taxon>Bacteria</taxon>
        <taxon>Pseudomonadati</taxon>
        <taxon>Spirochaetota</taxon>
        <taxon>Spirochaetia</taxon>
        <taxon>Spirochaetales</taxon>
        <taxon>Spirochaetaceae</taxon>
        <taxon>Entomospira</taxon>
    </lineage>
</organism>
<evidence type="ECO:0008006" key="3">
    <source>
        <dbReference type="Google" id="ProtNLM"/>
    </source>
</evidence>
<gene>
    <name evidence="1" type="ORF">HCT14_05920</name>
</gene>
<dbReference type="AlphaFoldDB" id="A0A968G9J7"/>
<keyword evidence="2" id="KW-1185">Reference proteome</keyword>
<sequence>MSSDPAMADGLNWYRYANNNPIKYRDPTGTENLTNEEWRLYFTDRQEAPEFLIRGIQKVHGYLIKWGVDISIGKEIGLAAKVFGVKFEASYSITDNSVSFSMLGTLTIGLDGSIDMQWIDLEPNIEITVGPISITFRPSVALQNLIKKYLEMEFALDQAYRDKTNRMTQEQFAFEREQQVERLQAITKMIEIESELNKEYKEPEKAEE</sequence>
<dbReference type="EMBL" id="JAATLJ010000001">
    <property type="protein sequence ID" value="NIZ41037.1"/>
    <property type="molecule type" value="Genomic_DNA"/>
</dbReference>